<organism evidence="7 8">
    <name type="scientific">Etheostoma spectabile</name>
    <name type="common">orangethroat darter</name>
    <dbReference type="NCBI Taxonomy" id="54343"/>
    <lineage>
        <taxon>Eukaryota</taxon>
        <taxon>Metazoa</taxon>
        <taxon>Chordata</taxon>
        <taxon>Craniata</taxon>
        <taxon>Vertebrata</taxon>
        <taxon>Euteleostomi</taxon>
        <taxon>Actinopterygii</taxon>
        <taxon>Neopterygii</taxon>
        <taxon>Teleostei</taxon>
        <taxon>Neoteleostei</taxon>
        <taxon>Acanthomorphata</taxon>
        <taxon>Eupercaria</taxon>
        <taxon>Perciformes</taxon>
        <taxon>Percoidei</taxon>
        <taxon>Percidae</taxon>
        <taxon>Etheostomatinae</taxon>
        <taxon>Etheostoma</taxon>
    </lineage>
</organism>
<keyword evidence="2 6" id="KW-0812">Transmembrane</keyword>
<keyword evidence="4 6" id="KW-0472">Membrane</keyword>
<feature type="transmembrane region" description="Helical" evidence="6">
    <location>
        <begin position="197"/>
        <end position="219"/>
    </location>
</feature>
<evidence type="ECO:0000256" key="2">
    <source>
        <dbReference type="ARBA" id="ARBA00022692"/>
    </source>
</evidence>
<comment type="caution">
    <text evidence="7">The sequence shown here is derived from an EMBL/GenBank/DDBJ whole genome shotgun (WGS) entry which is preliminary data.</text>
</comment>
<protein>
    <submittedName>
        <fullName evidence="7">Uncharacterized protein</fullName>
    </submittedName>
</protein>
<dbReference type="PANTHER" id="PTHR19282:SF216">
    <property type="entry name" value="TETRASPANIN-1"/>
    <property type="match status" value="1"/>
</dbReference>
<dbReference type="GO" id="GO:0012505">
    <property type="term" value="C:endomembrane system"/>
    <property type="evidence" value="ECO:0007669"/>
    <property type="project" value="UniProtKB-SubCell"/>
</dbReference>
<dbReference type="GO" id="GO:0005886">
    <property type="term" value="C:plasma membrane"/>
    <property type="evidence" value="ECO:0007669"/>
    <property type="project" value="TreeGrafter"/>
</dbReference>
<dbReference type="PANTHER" id="PTHR19282">
    <property type="entry name" value="TETRASPANIN"/>
    <property type="match status" value="1"/>
</dbReference>
<keyword evidence="5" id="KW-0325">Glycoprotein</keyword>
<feature type="transmembrane region" description="Helical" evidence="6">
    <location>
        <begin position="12"/>
        <end position="35"/>
    </location>
</feature>
<dbReference type="InterPro" id="IPR008952">
    <property type="entry name" value="Tetraspanin_EC2_sf"/>
</dbReference>
<reference evidence="7 8" key="1">
    <citation type="submission" date="2019-08" db="EMBL/GenBank/DDBJ databases">
        <title>A chromosome-level genome assembly, high-density linkage maps, and genome scans reveal the genomic architecture of hybrid incompatibilities underlying speciation via character displacement in darters (Percidae: Etheostominae).</title>
        <authorList>
            <person name="Moran R.L."/>
            <person name="Catchen J.M."/>
            <person name="Fuller R.C."/>
        </authorList>
    </citation>
    <scope>NUCLEOTIDE SEQUENCE [LARGE SCALE GENOMIC DNA]</scope>
    <source>
        <strain evidence="7">EspeVRDwgs_2016</strain>
        <tissue evidence="7">Muscle</tissue>
    </source>
</reference>
<dbReference type="Pfam" id="PF00335">
    <property type="entry name" value="Tetraspanin"/>
    <property type="match status" value="1"/>
</dbReference>
<evidence type="ECO:0000256" key="6">
    <source>
        <dbReference type="SAM" id="Phobius"/>
    </source>
</evidence>
<evidence type="ECO:0000256" key="1">
    <source>
        <dbReference type="ARBA" id="ARBA00004127"/>
    </source>
</evidence>
<evidence type="ECO:0000313" key="8">
    <source>
        <dbReference type="Proteomes" id="UP000327493"/>
    </source>
</evidence>
<evidence type="ECO:0000256" key="4">
    <source>
        <dbReference type="ARBA" id="ARBA00023136"/>
    </source>
</evidence>
<feature type="transmembrane region" description="Helical" evidence="6">
    <location>
        <begin position="55"/>
        <end position="75"/>
    </location>
</feature>
<feature type="transmembrane region" description="Helical" evidence="6">
    <location>
        <begin position="264"/>
        <end position="285"/>
    </location>
</feature>
<evidence type="ECO:0000256" key="5">
    <source>
        <dbReference type="ARBA" id="ARBA00023180"/>
    </source>
</evidence>
<dbReference type="PRINTS" id="PR00259">
    <property type="entry name" value="TMFOUR"/>
</dbReference>
<comment type="subcellular location">
    <subcellularLocation>
        <location evidence="1">Endomembrane system</location>
        <topology evidence="1">Multi-pass membrane protein</topology>
    </subcellularLocation>
</comment>
<name>A0A5J5CW55_9PERO</name>
<proteinExistence type="predicted"/>
<keyword evidence="8" id="KW-1185">Reference proteome</keyword>
<sequence length="303" mass="33051">MALDGCGLFCKYTLFIFNLIFALLGFAFLGLGLWLRFSESTRGIFQIEDLNSSAFVIAVTVLIALGSVMLIVVVFGDYGACNEKRCALQVFSVLLTILAIAEIAIGVVAYSSKEEVGPRIVEFYSSLYALYLNSGDPVIGATLTFIHKMLHCCGVTGVVVLELVKHTCPKADGFWEQIKQPNCPAEILGAFNSNAPLVMGIFVGTGVLLIIALICSTTLSRKIRQSLSSPQYIILTHSTSVMANPHPSQCEFVSSSYPDQDPVFFTPLSMANIPIIALVCTIILLKQTKRTQQEITAYYTTVY</sequence>
<accession>A0A5J5CW55</accession>
<dbReference type="Proteomes" id="UP000327493">
    <property type="component" value="Chromosome 15"/>
</dbReference>
<dbReference type="Gene3D" id="1.10.1450.10">
    <property type="entry name" value="Tetraspanin"/>
    <property type="match status" value="1"/>
</dbReference>
<dbReference type="SUPFAM" id="SSF48652">
    <property type="entry name" value="Tetraspanin"/>
    <property type="match status" value="1"/>
</dbReference>
<dbReference type="InterPro" id="IPR018499">
    <property type="entry name" value="Tetraspanin/Peripherin"/>
</dbReference>
<keyword evidence="3 6" id="KW-1133">Transmembrane helix</keyword>
<evidence type="ECO:0000313" key="7">
    <source>
        <dbReference type="EMBL" id="KAA8584820.1"/>
    </source>
</evidence>
<gene>
    <name evidence="7" type="ORF">FQN60_003514</name>
</gene>
<dbReference type="AlphaFoldDB" id="A0A5J5CW55"/>
<feature type="transmembrane region" description="Helical" evidence="6">
    <location>
        <begin position="87"/>
        <end position="110"/>
    </location>
</feature>
<dbReference type="EMBL" id="VOFY01000015">
    <property type="protein sequence ID" value="KAA8584820.1"/>
    <property type="molecule type" value="Genomic_DNA"/>
</dbReference>
<evidence type="ECO:0000256" key="3">
    <source>
        <dbReference type="ARBA" id="ARBA00022989"/>
    </source>
</evidence>